<accession>J9E3D7</accession>
<reference evidence="2" key="1">
    <citation type="submission" date="2012-08" db="EMBL/GenBank/DDBJ databases">
        <title>The Genome Sequence of Wuchereria bancrofti.</title>
        <authorList>
            <person name="Nutman T.B."/>
            <person name="Fink D.L."/>
            <person name="Russ C."/>
            <person name="Young S."/>
            <person name="Zeng Q."/>
            <person name="Koehrsen M."/>
            <person name="Alvarado L."/>
            <person name="Berlin A."/>
            <person name="Chapman S.B."/>
            <person name="Chen Z."/>
            <person name="Freedman E."/>
            <person name="Gellesch M."/>
            <person name="Goldberg J."/>
            <person name="Griggs A."/>
            <person name="Gujja S."/>
            <person name="Heilman E.R."/>
            <person name="Heiman D."/>
            <person name="Hepburn T."/>
            <person name="Howarth C."/>
            <person name="Jen D."/>
            <person name="Larson L."/>
            <person name="Lewis B."/>
            <person name="Mehta T."/>
            <person name="Park D."/>
            <person name="Pearson M."/>
            <person name="Roberts A."/>
            <person name="Saif S."/>
            <person name="Shea T."/>
            <person name="Shenoy N."/>
            <person name="Sisk P."/>
            <person name="Stolte C."/>
            <person name="Sykes S."/>
            <person name="Walk T."/>
            <person name="White J."/>
            <person name="Yandava C."/>
            <person name="Haas B."/>
            <person name="Henn M.R."/>
            <person name="Nusbaum C."/>
            <person name="Birren B."/>
        </authorList>
    </citation>
    <scope>NUCLEOTIDE SEQUENCE [LARGE SCALE GENOMIC DNA]</scope>
    <source>
        <strain evidence="2">NA</strain>
    </source>
</reference>
<protein>
    <submittedName>
        <fullName evidence="1">Uncharacterized protein</fullName>
    </submittedName>
</protein>
<gene>
    <name evidence="1" type="ORF">WUBG_19179</name>
</gene>
<proteinExistence type="predicted"/>
<feature type="non-terminal residue" evidence="1">
    <location>
        <position position="62"/>
    </location>
</feature>
<evidence type="ECO:0000313" key="2">
    <source>
        <dbReference type="Proteomes" id="UP000004810"/>
    </source>
</evidence>
<sequence>IDRPLRDIAKVLKATLGDGAIKDRCSGLMKESFQNKVYPSTDLHILERSLSEILRALRTSDT</sequence>
<dbReference type="EMBL" id="ADBV01024832">
    <property type="protein sequence ID" value="EJW69914.1"/>
    <property type="molecule type" value="Genomic_DNA"/>
</dbReference>
<feature type="non-terminal residue" evidence="1">
    <location>
        <position position="1"/>
    </location>
</feature>
<dbReference type="Proteomes" id="UP000004810">
    <property type="component" value="Unassembled WGS sequence"/>
</dbReference>
<evidence type="ECO:0000313" key="1">
    <source>
        <dbReference type="EMBL" id="EJW69914.1"/>
    </source>
</evidence>
<organism evidence="1 2">
    <name type="scientific">Wuchereria bancrofti</name>
    <dbReference type="NCBI Taxonomy" id="6293"/>
    <lineage>
        <taxon>Eukaryota</taxon>
        <taxon>Metazoa</taxon>
        <taxon>Ecdysozoa</taxon>
        <taxon>Nematoda</taxon>
        <taxon>Chromadorea</taxon>
        <taxon>Rhabditida</taxon>
        <taxon>Spirurina</taxon>
        <taxon>Spiruromorpha</taxon>
        <taxon>Filarioidea</taxon>
        <taxon>Onchocercidae</taxon>
        <taxon>Wuchereria</taxon>
    </lineage>
</organism>
<name>J9E3D7_WUCBA</name>
<dbReference type="AlphaFoldDB" id="J9E3D7"/>
<comment type="caution">
    <text evidence="1">The sequence shown here is derived from an EMBL/GenBank/DDBJ whole genome shotgun (WGS) entry which is preliminary data.</text>
</comment>